<dbReference type="Pfam" id="PF00172">
    <property type="entry name" value="Zn_clus"/>
    <property type="match status" value="1"/>
</dbReference>
<dbReference type="OrthoDB" id="3546279at2759"/>
<accession>A0A0J9X565</accession>
<dbReference type="PROSITE" id="PS50048">
    <property type="entry name" value="ZN2_CY6_FUNGAL_2"/>
    <property type="match status" value="1"/>
</dbReference>
<dbReference type="CDD" id="cd00067">
    <property type="entry name" value="GAL4"/>
    <property type="match status" value="1"/>
</dbReference>
<comment type="caution">
    <text evidence="3">The sequence shown here is derived from an EMBL/GenBank/DDBJ whole genome shotgun (WGS) entry which is preliminary data.</text>
</comment>
<evidence type="ECO:0000313" key="4">
    <source>
        <dbReference type="Proteomes" id="UP000242525"/>
    </source>
</evidence>
<dbReference type="AlphaFoldDB" id="A0A0J9X565"/>
<feature type="compositionally biased region" description="Low complexity" evidence="1">
    <location>
        <begin position="363"/>
        <end position="385"/>
    </location>
</feature>
<evidence type="ECO:0000313" key="3">
    <source>
        <dbReference type="EMBL" id="CDO52571.1"/>
    </source>
</evidence>
<feature type="domain" description="Zn(2)-C6 fungal-type" evidence="2">
    <location>
        <begin position="15"/>
        <end position="45"/>
    </location>
</feature>
<dbReference type="GO" id="GO:0008270">
    <property type="term" value="F:zinc ion binding"/>
    <property type="evidence" value="ECO:0007669"/>
    <property type="project" value="InterPro"/>
</dbReference>
<proteinExistence type="predicted"/>
<dbReference type="PANTHER" id="PTHR47784:SF5">
    <property type="entry name" value="STEROL UPTAKE CONTROL PROTEIN 2"/>
    <property type="match status" value="1"/>
</dbReference>
<sequence>MPKQTRRSHNKSRTGCLSCKRLRIKCDEAKPRCEYCESTNKVCEYPIIQHAYEAPPSNTSRRQNTVASENKPKTIEITIEQVNLASMSTDISIPPPMKSPISHVFRNIAYNDIFNFFITTSCNALGMNSPLILDTWKQVVPRVALTSPMVLYGIISYSALSKYKMVRYMMQKKQAALGGNVLMVPESTLIDQENLRNLAFNGFNTLVRLLSKALSSSAPQKRFEEIHISSLLVASFAMAEPSVARLVSADPYSPDLFGLMRGCFNVPSTVLKVGDGLAEKSEIKNIITKPNEVFPSREDVENIDIGEEYFSFYRMLLRQLEQLENGEKGVFVLSGFPSSDGSVVNMNAPDVKEKDQEWTDTQTSAATISPSSSSPSTGSSPDAQSPLSPVTIPDSKIPTMIPDMRTTGPDTDSFTLLPHEPAIYRTVIYTFIHLAHVGMLNKRPTYMIHSFNLLPDEFIIQLRLNRPFAIVISAFMISQIEFISRHPIFMDALELRLDTLEDMLPYEWRPALYWPKSIIKNRVYEPGLGKMVSMMGIPMTGA</sequence>
<dbReference type="SUPFAM" id="SSF57701">
    <property type="entry name" value="Zn2/Cys6 DNA-binding domain"/>
    <property type="match status" value="1"/>
</dbReference>
<evidence type="ECO:0000256" key="1">
    <source>
        <dbReference type="SAM" id="MobiDB-lite"/>
    </source>
</evidence>
<feature type="region of interest" description="Disordered" evidence="1">
    <location>
        <begin position="343"/>
        <end position="405"/>
    </location>
</feature>
<dbReference type="Gene3D" id="4.10.240.10">
    <property type="entry name" value="Zn(2)-C6 fungal-type DNA-binding domain"/>
    <property type="match status" value="1"/>
</dbReference>
<dbReference type="InterPro" id="IPR053157">
    <property type="entry name" value="Sterol_Uptake_Regulator"/>
</dbReference>
<dbReference type="STRING" id="1173061.A0A0J9X565"/>
<dbReference type="PANTHER" id="PTHR47784">
    <property type="entry name" value="STEROL UPTAKE CONTROL PROTEIN 2"/>
    <property type="match status" value="1"/>
</dbReference>
<name>A0A0J9X565_GEOCN</name>
<dbReference type="InterPro" id="IPR036864">
    <property type="entry name" value="Zn2-C6_fun-type_DNA-bd_sf"/>
</dbReference>
<protein>
    <recommendedName>
        <fullName evidence="2">Zn(2)-C6 fungal-type domain-containing protein</fullName>
    </recommendedName>
</protein>
<gene>
    <name evidence="3" type="ORF">BN980_GECA03s03992g</name>
</gene>
<dbReference type="GO" id="GO:0001228">
    <property type="term" value="F:DNA-binding transcription activator activity, RNA polymerase II-specific"/>
    <property type="evidence" value="ECO:0007669"/>
    <property type="project" value="TreeGrafter"/>
</dbReference>
<organism evidence="3 4">
    <name type="scientific">Geotrichum candidum</name>
    <name type="common">Oospora lactis</name>
    <name type="synonym">Dipodascus geotrichum</name>
    <dbReference type="NCBI Taxonomy" id="1173061"/>
    <lineage>
        <taxon>Eukaryota</taxon>
        <taxon>Fungi</taxon>
        <taxon>Dikarya</taxon>
        <taxon>Ascomycota</taxon>
        <taxon>Saccharomycotina</taxon>
        <taxon>Dipodascomycetes</taxon>
        <taxon>Dipodascales</taxon>
        <taxon>Dipodascaceae</taxon>
        <taxon>Geotrichum</taxon>
    </lineage>
</organism>
<dbReference type="InterPro" id="IPR001138">
    <property type="entry name" value="Zn2Cys6_DnaBD"/>
</dbReference>
<dbReference type="SMART" id="SM00066">
    <property type="entry name" value="GAL4"/>
    <property type="match status" value="1"/>
</dbReference>
<dbReference type="EMBL" id="CCBN010000003">
    <property type="protein sequence ID" value="CDO52571.1"/>
    <property type="molecule type" value="Genomic_DNA"/>
</dbReference>
<reference evidence="3" key="1">
    <citation type="submission" date="2014-03" db="EMBL/GenBank/DDBJ databases">
        <authorList>
            <person name="Casaregola S."/>
        </authorList>
    </citation>
    <scope>NUCLEOTIDE SEQUENCE [LARGE SCALE GENOMIC DNA]</scope>
    <source>
        <strain evidence="3">CLIB 918</strain>
    </source>
</reference>
<keyword evidence="4" id="KW-1185">Reference proteome</keyword>
<dbReference type="Proteomes" id="UP000242525">
    <property type="component" value="Unassembled WGS sequence"/>
</dbReference>
<evidence type="ECO:0000259" key="2">
    <source>
        <dbReference type="PROSITE" id="PS50048"/>
    </source>
</evidence>
<dbReference type="PROSITE" id="PS00463">
    <property type="entry name" value="ZN2_CY6_FUNGAL_1"/>
    <property type="match status" value="1"/>
</dbReference>